<dbReference type="EC" id="4.1.3.17" evidence="5"/>
<dbReference type="AlphaFoldDB" id="A0AAE3A205"/>
<evidence type="ECO:0000313" key="14">
    <source>
        <dbReference type="EMBL" id="MCC2124666.1"/>
    </source>
</evidence>
<evidence type="ECO:0000256" key="4">
    <source>
        <dbReference type="ARBA" id="ARBA00011233"/>
    </source>
</evidence>
<dbReference type="InterPro" id="IPR036704">
    <property type="entry name" value="RraA/RraA-like_sf"/>
</dbReference>
<evidence type="ECO:0000256" key="1">
    <source>
        <dbReference type="ARBA" id="ARBA00001342"/>
    </source>
</evidence>
<dbReference type="Gene3D" id="3.50.30.40">
    <property type="entry name" value="Ribonuclease E inhibitor RraA/RraA-like"/>
    <property type="match status" value="1"/>
</dbReference>
<comment type="cofactor">
    <cofactor evidence="13">
        <name>Mg(2+)</name>
        <dbReference type="ChEBI" id="CHEBI:18420"/>
    </cofactor>
</comment>
<dbReference type="GO" id="GO:0047443">
    <property type="term" value="F:4-hydroxy-4-methyl-2-oxoglutarate aldolase activity"/>
    <property type="evidence" value="ECO:0007669"/>
    <property type="project" value="UniProtKB-EC"/>
</dbReference>
<evidence type="ECO:0000256" key="6">
    <source>
        <dbReference type="ARBA" id="ARBA00012947"/>
    </source>
</evidence>
<evidence type="ECO:0000256" key="10">
    <source>
        <dbReference type="ARBA" id="ARBA00030169"/>
    </source>
</evidence>
<evidence type="ECO:0000256" key="5">
    <source>
        <dbReference type="ARBA" id="ARBA00012213"/>
    </source>
</evidence>
<dbReference type="InterPro" id="IPR005493">
    <property type="entry name" value="RraA/RraA-like"/>
</dbReference>
<evidence type="ECO:0000256" key="3">
    <source>
        <dbReference type="ARBA" id="ARBA00008621"/>
    </source>
</evidence>
<keyword evidence="13" id="KW-0460">Magnesium</keyword>
<evidence type="ECO:0000256" key="11">
    <source>
        <dbReference type="ARBA" id="ARBA00032305"/>
    </source>
</evidence>
<feature type="binding site" evidence="13">
    <location>
        <position position="128"/>
    </location>
    <ligand>
        <name>substrate</name>
    </ligand>
</feature>
<dbReference type="CDD" id="cd16841">
    <property type="entry name" value="RraA_family"/>
    <property type="match status" value="1"/>
</dbReference>
<keyword evidence="15" id="KW-1185">Reference proteome</keyword>
<protein>
    <recommendedName>
        <fullName evidence="7">Putative 4-hydroxy-4-methyl-2-oxoglutarate aldolase</fullName>
        <ecNumber evidence="6">4.1.1.112</ecNumber>
        <ecNumber evidence="5">4.1.3.17</ecNumber>
    </recommendedName>
    <alternativeName>
        <fullName evidence="11">Oxaloacetate decarboxylase</fullName>
    </alternativeName>
    <alternativeName>
        <fullName evidence="9">Regulator of ribonuclease activity homolog</fullName>
    </alternativeName>
    <alternativeName>
        <fullName evidence="10">RraA-like protein</fullName>
    </alternativeName>
</protein>
<comment type="subunit">
    <text evidence="4">Homotrimer.</text>
</comment>
<evidence type="ECO:0000256" key="8">
    <source>
        <dbReference type="ARBA" id="ARBA00025046"/>
    </source>
</evidence>
<feature type="binding site" evidence="13">
    <location>
        <position position="129"/>
    </location>
    <ligand>
        <name>Mg(2+)</name>
        <dbReference type="ChEBI" id="CHEBI:18420"/>
    </ligand>
</feature>
<organism evidence="14 15">
    <name type="scientific">Hominiventricola filiformis</name>
    <dbReference type="NCBI Taxonomy" id="2885352"/>
    <lineage>
        <taxon>Bacteria</taxon>
        <taxon>Bacillati</taxon>
        <taxon>Bacillota</taxon>
        <taxon>Clostridia</taxon>
        <taxon>Lachnospirales</taxon>
        <taxon>Lachnospiraceae</taxon>
        <taxon>Hominiventricola</taxon>
    </lineage>
</organism>
<comment type="function">
    <text evidence="8">Catalyzes the aldol cleavage of 4-hydroxy-4-methyl-2-oxoglutarate (HMG) into 2 molecules of pyruvate. Also contains a secondary oxaloacetate (OAA) decarboxylase activity due to the common pyruvate enolate transition state formed following C-C bond cleavage in the retro-aldol and decarboxylation reactions.</text>
</comment>
<dbReference type="PANTHER" id="PTHR33254:SF4">
    <property type="entry name" value="4-HYDROXY-4-METHYL-2-OXOGLUTARATE ALDOLASE 3-RELATED"/>
    <property type="match status" value="1"/>
</dbReference>
<evidence type="ECO:0000313" key="15">
    <source>
        <dbReference type="Proteomes" id="UP001198220"/>
    </source>
</evidence>
<dbReference type="RefSeq" id="WP_308458254.1">
    <property type="nucleotide sequence ID" value="NZ_JAJEPS010000001.1"/>
</dbReference>
<comment type="catalytic activity">
    <reaction evidence="12">
        <text>oxaloacetate + H(+) = pyruvate + CO2</text>
        <dbReference type="Rhea" id="RHEA:15641"/>
        <dbReference type="ChEBI" id="CHEBI:15361"/>
        <dbReference type="ChEBI" id="CHEBI:15378"/>
        <dbReference type="ChEBI" id="CHEBI:16452"/>
        <dbReference type="ChEBI" id="CHEBI:16526"/>
        <dbReference type="EC" id="4.1.1.112"/>
    </reaction>
</comment>
<comment type="catalytic activity">
    <reaction evidence="1">
        <text>4-hydroxy-4-methyl-2-oxoglutarate = 2 pyruvate</text>
        <dbReference type="Rhea" id="RHEA:22748"/>
        <dbReference type="ChEBI" id="CHEBI:15361"/>
        <dbReference type="ChEBI" id="CHEBI:58276"/>
        <dbReference type="EC" id="4.1.3.17"/>
    </reaction>
</comment>
<evidence type="ECO:0000256" key="2">
    <source>
        <dbReference type="ARBA" id="ARBA00001968"/>
    </source>
</evidence>
<evidence type="ECO:0000256" key="12">
    <source>
        <dbReference type="ARBA" id="ARBA00047973"/>
    </source>
</evidence>
<dbReference type="EMBL" id="JAJEPS010000001">
    <property type="protein sequence ID" value="MCC2124666.1"/>
    <property type="molecule type" value="Genomic_DNA"/>
</dbReference>
<dbReference type="GO" id="GO:0008948">
    <property type="term" value="F:oxaloacetate decarboxylase activity"/>
    <property type="evidence" value="ECO:0007669"/>
    <property type="project" value="UniProtKB-EC"/>
</dbReference>
<dbReference type="Pfam" id="PF03737">
    <property type="entry name" value="RraA-like"/>
    <property type="match status" value="1"/>
</dbReference>
<dbReference type="EC" id="4.1.1.112" evidence="6"/>
<reference evidence="14 15" key="1">
    <citation type="submission" date="2021-10" db="EMBL/GenBank/DDBJ databases">
        <title>Anaerobic single-cell dispensing facilitates the cultivation of human gut bacteria.</title>
        <authorList>
            <person name="Afrizal A."/>
        </authorList>
    </citation>
    <scope>NUCLEOTIDE SEQUENCE [LARGE SCALE GENOMIC DNA]</scope>
    <source>
        <strain evidence="14 15">CLA-AA-H276</strain>
    </source>
</reference>
<accession>A0AAE3A205</accession>
<evidence type="ECO:0000256" key="7">
    <source>
        <dbReference type="ARBA" id="ARBA00016549"/>
    </source>
</evidence>
<evidence type="ECO:0000256" key="9">
    <source>
        <dbReference type="ARBA" id="ARBA00029596"/>
    </source>
</evidence>
<gene>
    <name evidence="14" type="ORF">LKD36_00560</name>
</gene>
<dbReference type="PANTHER" id="PTHR33254">
    <property type="entry name" value="4-HYDROXY-4-METHYL-2-OXOGLUTARATE ALDOLASE 3-RELATED"/>
    <property type="match status" value="1"/>
</dbReference>
<evidence type="ECO:0000256" key="13">
    <source>
        <dbReference type="PIRSR" id="PIRSR605493-1"/>
    </source>
</evidence>
<comment type="cofactor">
    <cofactor evidence="2">
        <name>a divalent metal cation</name>
        <dbReference type="ChEBI" id="CHEBI:60240"/>
    </cofactor>
</comment>
<comment type="similarity">
    <text evidence="3">Belongs to the class II aldolase/RraA-like family.</text>
</comment>
<dbReference type="GO" id="GO:0046872">
    <property type="term" value="F:metal ion binding"/>
    <property type="evidence" value="ECO:0007669"/>
    <property type="project" value="UniProtKB-KW"/>
</dbReference>
<proteinExistence type="inferred from homology"/>
<dbReference type="SUPFAM" id="SSF89562">
    <property type="entry name" value="RraA-like"/>
    <property type="match status" value="1"/>
</dbReference>
<keyword evidence="13" id="KW-0479">Metal-binding</keyword>
<comment type="caution">
    <text evidence="14">The sequence shown here is derived from an EMBL/GenBank/DDBJ whole genome shotgun (WGS) entry which is preliminary data.</text>
</comment>
<sequence>MTKEEIRNYCDRLTQFDTPTISNALECFSDFKRGTGFMDYTIKPVVSCTTTYVGPVATAKIATEFPATPEEQAKMMPYYQHVKDMGPGCIVVQQDMDLKPVGSFWGEVNATQHLALGCQGVVTSGGVRDLKEVSGLGFGYFAKEVVVSHAHTHVVDFACKVTVGGLELEPGDIIACDIHGIIRIPVEYLPDMERACRNIALAELPVLEPCRRAIMNGETVEIEDLKKWREGMAKARENSKIR</sequence>
<dbReference type="Proteomes" id="UP001198220">
    <property type="component" value="Unassembled WGS sequence"/>
</dbReference>
<name>A0AAE3A205_9FIRM</name>